<comment type="caution">
    <text evidence="1">The sequence shown here is derived from an EMBL/GenBank/DDBJ whole genome shotgun (WGS) entry which is preliminary data.</text>
</comment>
<evidence type="ECO:0000313" key="2">
    <source>
        <dbReference type="Proteomes" id="UP001253595"/>
    </source>
</evidence>
<dbReference type="EMBL" id="JAVDVX010000001">
    <property type="protein sequence ID" value="MDR7088223.1"/>
    <property type="molecule type" value="Genomic_DNA"/>
</dbReference>
<accession>A0ABU1USR7</accession>
<keyword evidence="2" id="KW-1185">Reference proteome</keyword>
<evidence type="ECO:0008006" key="3">
    <source>
        <dbReference type="Google" id="ProtNLM"/>
    </source>
</evidence>
<protein>
    <recommendedName>
        <fullName evidence="3">DUF2971 domain-containing protein</fullName>
    </recommendedName>
</protein>
<sequence length="309" mass="36035">MIETTYENNELRPNILYKYRDDSGRTEDIIKNQKVWLSSPSQLNDPLECRIGEIPLEWETRTIRELENGQLMGVVMRPPFFEPPTRLFSLSERATKHWIKRFGKLSHERKVKAMRQLYSDHGVDLSRPENIFKDMRERLSKVGIFSLSEDCSNELMWAHYGANHQGIALGFSSSHDCKLASQRHCLPVTYSREKPTFNAGFINEVQVFAPGSGRQNVQRVSFEDPVFRSTISTKTSTWNYEKEWRYVEETHGLFDFPGDLSHVVFGLRMSPERKLHYRNLVKQNTNHNVEFFSIGENQDLSGLTIIKEK</sequence>
<organism evidence="1 2">
    <name type="scientific">Cellvibrio fibrivorans</name>
    <dbReference type="NCBI Taxonomy" id="126350"/>
    <lineage>
        <taxon>Bacteria</taxon>
        <taxon>Pseudomonadati</taxon>
        <taxon>Pseudomonadota</taxon>
        <taxon>Gammaproteobacteria</taxon>
        <taxon>Cellvibrionales</taxon>
        <taxon>Cellvibrionaceae</taxon>
        <taxon>Cellvibrio</taxon>
    </lineage>
</organism>
<dbReference type="Pfam" id="PF11185">
    <property type="entry name" value="DUF2971"/>
    <property type="match status" value="1"/>
</dbReference>
<dbReference type="RefSeq" id="WP_310067575.1">
    <property type="nucleotide sequence ID" value="NZ_JAVDVX010000001.1"/>
</dbReference>
<dbReference type="Proteomes" id="UP001253595">
    <property type="component" value="Unassembled WGS sequence"/>
</dbReference>
<dbReference type="InterPro" id="IPR021352">
    <property type="entry name" value="DUF2971"/>
</dbReference>
<name>A0ABU1USR7_9GAMM</name>
<gene>
    <name evidence="1" type="ORF">J2X05_000226</name>
</gene>
<proteinExistence type="predicted"/>
<evidence type="ECO:0000313" key="1">
    <source>
        <dbReference type="EMBL" id="MDR7088223.1"/>
    </source>
</evidence>
<reference evidence="1 2" key="1">
    <citation type="submission" date="2023-07" db="EMBL/GenBank/DDBJ databases">
        <title>Sorghum-associated microbial communities from plants grown in Nebraska, USA.</title>
        <authorList>
            <person name="Schachtman D."/>
        </authorList>
    </citation>
    <scope>NUCLEOTIDE SEQUENCE [LARGE SCALE GENOMIC DNA]</scope>
    <source>
        <strain evidence="1 2">BE190</strain>
    </source>
</reference>